<reference evidence="2" key="1">
    <citation type="submission" date="2020-10" db="EMBL/GenBank/DDBJ databases">
        <authorList>
            <person name="Han B."/>
            <person name="Lu T."/>
            <person name="Zhao Q."/>
            <person name="Huang X."/>
            <person name="Zhao Y."/>
        </authorList>
    </citation>
    <scope>NUCLEOTIDE SEQUENCE</scope>
</reference>
<feature type="compositionally biased region" description="Acidic residues" evidence="1">
    <location>
        <begin position="18"/>
        <end position="28"/>
    </location>
</feature>
<keyword evidence="3" id="KW-1185">Reference proteome</keyword>
<accession>A0A811RV12</accession>
<organism evidence="2 3">
    <name type="scientific">Miscanthus lutarioriparius</name>
    <dbReference type="NCBI Taxonomy" id="422564"/>
    <lineage>
        <taxon>Eukaryota</taxon>
        <taxon>Viridiplantae</taxon>
        <taxon>Streptophyta</taxon>
        <taxon>Embryophyta</taxon>
        <taxon>Tracheophyta</taxon>
        <taxon>Spermatophyta</taxon>
        <taxon>Magnoliopsida</taxon>
        <taxon>Liliopsida</taxon>
        <taxon>Poales</taxon>
        <taxon>Poaceae</taxon>
        <taxon>PACMAD clade</taxon>
        <taxon>Panicoideae</taxon>
        <taxon>Andropogonodae</taxon>
        <taxon>Andropogoneae</taxon>
        <taxon>Saccharinae</taxon>
        <taxon>Miscanthus</taxon>
    </lineage>
</organism>
<feature type="region of interest" description="Disordered" evidence="1">
    <location>
        <begin position="1"/>
        <end position="38"/>
    </location>
</feature>
<protein>
    <recommendedName>
        <fullName evidence="4">No apical meristem-associated C-terminal domain-containing protein</fullName>
    </recommendedName>
</protein>
<evidence type="ECO:0000313" key="3">
    <source>
        <dbReference type="Proteomes" id="UP000604825"/>
    </source>
</evidence>
<dbReference type="PANTHER" id="PTHR45224">
    <property type="entry name" value="OS01G0527900 PROTEIN-RELATED"/>
    <property type="match status" value="1"/>
</dbReference>
<sequence>MPPTSSSEGSQVVADGHGDEEEEDNDEQNNEKEENRSWRLSWTEADDIRLVSAWINNSVDPLEGNCKKGSEMHMRVANQMTRIKEKAHALYKQETNQCFTLEYWWKEVREQPKWTRNYYKGKKKKKDMIDLEIAGETHPLGTKSAKAKAAMPDSYLSHDDLQMYYETQAIRASTAEKTTDVHLRLSKEKLEAAQSRERTSMAQMYTNL</sequence>
<proteinExistence type="predicted"/>
<name>A0A811RV12_9POAL</name>
<comment type="caution">
    <text evidence="2">The sequence shown here is derived from an EMBL/GenBank/DDBJ whole genome shotgun (WGS) entry which is preliminary data.</text>
</comment>
<evidence type="ECO:0000256" key="1">
    <source>
        <dbReference type="SAM" id="MobiDB-lite"/>
    </source>
</evidence>
<evidence type="ECO:0008006" key="4">
    <source>
        <dbReference type="Google" id="ProtNLM"/>
    </source>
</evidence>
<dbReference type="AlphaFoldDB" id="A0A811RV12"/>
<dbReference type="PANTHER" id="PTHR45224:SF10">
    <property type="entry name" value="OS09G0317700 PROTEIN"/>
    <property type="match status" value="1"/>
</dbReference>
<dbReference type="OrthoDB" id="693910at2759"/>
<dbReference type="EMBL" id="CAJGYO010000017">
    <property type="protein sequence ID" value="CAD6332773.1"/>
    <property type="molecule type" value="Genomic_DNA"/>
</dbReference>
<dbReference type="Proteomes" id="UP000604825">
    <property type="component" value="Unassembled WGS sequence"/>
</dbReference>
<feature type="compositionally biased region" description="Polar residues" evidence="1">
    <location>
        <begin position="1"/>
        <end position="10"/>
    </location>
</feature>
<gene>
    <name evidence="2" type="ORF">NCGR_LOCUS56871</name>
</gene>
<evidence type="ECO:0000313" key="2">
    <source>
        <dbReference type="EMBL" id="CAD6332773.1"/>
    </source>
</evidence>